<protein>
    <recommendedName>
        <fullName evidence="1">Metaxin glutathione S-transferase domain-containing protein</fullName>
    </recommendedName>
</protein>
<proteinExistence type="predicted"/>
<gene>
    <name evidence="2" type="ORF">BSTOLATCC_MIC31809</name>
</gene>
<accession>A0AAU9JBU0</accession>
<comment type="caution">
    <text evidence="2">The sequence shown here is derived from an EMBL/GenBank/DDBJ whole genome shotgun (WGS) entry which is preliminary data.</text>
</comment>
<dbReference type="PANTHER" id="PTHR12289">
    <property type="entry name" value="METAXIN RELATED"/>
    <property type="match status" value="1"/>
</dbReference>
<keyword evidence="3" id="KW-1185">Reference proteome</keyword>
<dbReference type="GO" id="GO:0005737">
    <property type="term" value="C:cytoplasm"/>
    <property type="evidence" value="ECO:0007669"/>
    <property type="project" value="TreeGrafter"/>
</dbReference>
<dbReference type="PANTHER" id="PTHR12289:SF41">
    <property type="entry name" value="FAILED AXON CONNECTIONS-RELATED"/>
    <property type="match status" value="1"/>
</dbReference>
<name>A0AAU9JBU0_9CILI</name>
<evidence type="ECO:0000313" key="3">
    <source>
        <dbReference type="Proteomes" id="UP001162131"/>
    </source>
</evidence>
<dbReference type="Proteomes" id="UP001162131">
    <property type="component" value="Unassembled WGS sequence"/>
</dbReference>
<dbReference type="Pfam" id="PF17171">
    <property type="entry name" value="GST_C_6"/>
    <property type="match status" value="1"/>
</dbReference>
<evidence type="ECO:0000259" key="1">
    <source>
        <dbReference type="Pfam" id="PF17171"/>
    </source>
</evidence>
<dbReference type="InterPro" id="IPR050931">
    <property type="entry name" value="Mito_Protein_Transport_Metaxin"/>
</dbReference>
<dbReference type="EMBL" id="CAJZBQ010000032">
    <property type="protein sequence ID" value="CAG9322691.1"/>
    <property type="molecule type" value="Genomic_DNA"/>
</dbReference>
<sequence>MEEIVLYSYGNIYDPITQITKLWHDLYEIENFQEINSNYYWNGLGDLPVLRFNKSFFTNDHILPFLKITFDSNFDFSEEEKLESDLIEEQCISKLHPATTYAKWMEEDTSKNFFYSRGNFFWRLLKLPFEKLSFIKEKRHIREYLVRQHNIVNKRDAYYQAEKAHEILSQKLGEKPFFFSKAGRKDFPRSTDIVVYAYLMEELNNIGNNVNVKDSLAKYENLIGFLKRMDRVISMKGGEINNSVYSCFAQPPQDCQEEYFPPKIYFNVSKRPETFWYALKYQSSQKKLHEEKSINKEIFVNRYWNTGVALVFLLFLVARDSK</sequence>
<dbReference type="AlphaFoldDB" id="A0AAU9JBU0"/>
<organism evidence="2 3">
    <name type="scientific">Blepharisma stoltei</name>
    <dbReference type="NCBI Taxonomy" id="1481888"/>
    <lineage>
        <taxon>Eukaryota</taxon>
        <taxon>Sar</taxon>
        <taxon>Alveolata</taxon>
        <taxon>Ciliophora</taxon>
        <taxon>Postciliodesmatophora</taxon>
        <taxon>Heterotrichea</taxon>
        <taxon>Heterotrichida</taxon>
        <taxon>Blepharismidae</taxon>
        <taxon>Blepharisma</taxon>
    </lineage>
</organism>
<evidence type="ECO:0000313" key="2">
    <source>
        <dbReference type="EMBL" id="CAG9322691.1"/>
    </source>
</evidence>
<feature type="domain" description="Metaxin glutathione S-transferase" evidence="1">
    <location>
        <begin position="161"/>
        <end position="229"/>
    </location>
</feature>
<reference evidence="2" key="1">
    <citation type="submission" date="2021-09" db="EMBL/GenBank/DDBJ databases">
        <authorList>
            <consortium name="AG Swart"/>
            <person name="Singh M."/>
            <person name="Singh A."/>
            <person name="Seah K."/>
            <person name="Emmerich C."/>
        </authorList>
    </citation>
    <scope>NUCLEOTIDE SEQUENCE</scope>
    <source>
        <strain evidence="2">ATCC30299</strain>
    </source>
</reference>
<dbReference type="InterPro" id="IPR033468">
    <property type="entry name" value="Metaxin_GST"/>
</dbReference>